<dbReference type="Gene3D" id="2.40.70.10">
    <property type="entry name" value="Acid Proteases"/>
    <property type="match status" value="1"/>
</dbReference>
<dbReference type="SUPFAM" id="SSF50630">
    <property type="entry name" value="Acid proteases"/>
    <property type="match status" value="1"/>
</dbReference>
<dbReference type="Gene3D" id="3.30.70.270">
    <property type="match status" value="1"/>
</dbReference>
<evidence type="ECO:0000256" key="2">
    <source>
        <dbReference type="SAM" id="MobiDB-lite"/>
    </source>
</evidence>
<feature type="compositionally biased region" description="Polar residues" evidence="2">
    <location>
        <begin position="1248"/>
        <end position="1263"/>
    </location>
</feature>
<dbReference type="Pfam" id="PF03732">
    <property type="entry name" value="Retrotrans_gag"/>
    <property type="match status" value="1"/>
</dbReference>
<name>A0AAV7EYD6_ARIFI</name>
<dbReference type="InterPro" id="IPR036875">
    <property type="entry name" value="Znf_CCHC_sf"/>
</dbReference>
<feature type="compositionally biased region" description="Basic and acidic residues" evidence="2">
    <location>
        <begin position="352"/>
        <end position="370"/>
    </location>
</feature>
<feature type="region of interest" description="Disordered" evidence="2">
    <location>
        <begin position="1"/>
        <end position="36"/>
    </location>
</feature>
<dbReference type="PANTHER" id="PTHR33067:SF9">
    <property type="entry name" value="RNA-DIRECTED DNA POLYMERASE"/>
    <property type="match status" value="1"/>
</dbReference>
<accession>A0AAV7EYD6</accession>
<dbReference type="InterPro" id="IPR043128">
    <property type="entry name" value="Rev_trsase/Diguanyl_cyclase"/>
</dbReference>
<dbReference type="CDD" id="cd00303">
    <property type="entry name" value="retropepsin_like"/>
    <property type="match status" value="1"/>
</dbReference>
<evidence type="ECO:0000256" key="1">
    <source>
        <dbReference type="SAM" id="Coils"/>
    </source>
</evidence>
<gene>
    <name evidence="4" type="ORF">H6P81_006819</name>
</gene>
<dbReference type="AlphaFoldDB" id="A0AAV7EYD6"/>
<feature type="compositionally biased region" description="Basic and acidic residues" evidence="2">
    <location>
        <begin position="10"/>
        <end position="25"/>
    </location>
</feature>
<comment type="caution">
    <text evidence="4">The sequence shown here is derived from an EMBL/GenBank/DDBJ whole genome shotgun (WGS) entry which is preliminary data.</text>
</comment>
<reference evidence="4 5" key="1">
    <citation type="submission" date="2021-07" db="EMBL/GenBank/DDBJ databases">
        <title>The Aristolochia fimbriata genome: insights into angiosperm evolution, floral development and chemical biosynthesis.</title>
        <authorList>
            <person name="Jiao Y."/>
        </authorList>
    </citation>
    <scope>NUCLEOTIDE SEQUENCE [LARGE SCALE GENOMIC DNA]</scope>
    <source>
        <strain evidence="4">IBCAS-2021</strain>
        <tissue evidence="4">Leaf</tissue>
    </source>
</reference>
<protein>
    <recommendedName>
        <fullName evidence="3">Retrotransposon gag domain-containing protein</fullName>
    </recommendedName>
</protein>
<dbReference type="InterPro" id="IPR043502">
    <property type="entry name" value="DNA/RNA_pol_sf"/>
</dbReference>
<dbReference type="InterPro" id="IPR021109">
    <property type="entry name" value="Peptidase_aspartic_dom_sf"/>
</dbReference>
<dbReference type="Proteomes" id="UP000825729">
    <property type="component" value="Unassembled WGS sequence"/>
</dbReference>
<dbReference type="PANTHER" id="PTHR33067">
    <property type="entry name" value="RNA-DIRECTED DNA POLYMERASE-RELATED"/>
    <property type="match status" value="1"/>
</dbReference>
<evidence type="ECO:0000259" key="3">
    <source>
        <dbReference type="Pfam" id="PF03732"/>
    </source>
</evidence>
<dbReference type="GO" id="GO:0003676">
    <property type="term" value="F:nucleic acid binding"/>
    <property type="evidence" value="ECO:0007669"/>
    <property type="project" value="InterPro"/>
</dbReference>
<feature type="compositionally biased region" description="Basic and acidic residues" evidence="2">
    <location>
        <begin position="393"/>
        <end position="409"/>
    </location>
</feature>
<dbReference type="SUPFAM" id="SSF56672">
    <property type="entry name" value="DNA/RNA polymerases"/>
    <property type="match status" value="1"/>
</dbReference>
<keyword evidence="1" id="KW-0175">Coiled coil</keyword>
<dbReference type="InterPro" id="IPR005162">
    <property type="entry name" value="Retrotrans_gag_dom"/>
</dbReference>
<feature type="region of interest" description="Disordered" evidence="2">
    <location>
        <begin position="347"/>
        <end position="422"/>
    </location>
</feature>
<evidence type="ECO:0000313" key="4">
    <source>
        <dbReference type="EMBL" id="KAG9453915.1"/>
    </source>
</evidence>
<feature type="domain" description="Retrotransposon gag" evidence="3">
    <location>
        <begin position="100"/>
        <end position="193"/>
    </location>
</feature>
<dbReference type="EMBL" id="JAINDJ010000003">
    <property type="protein sequence ID" value="KAG9453915.1"/>
    <property type="molecule type" value="Genomic_DNA"/>
</dbReference>
<evidence type="ECO:0000313" key="5">
    <source>
        <dbReference type="Proteomes" id="UP000825729"/>
    </source>
</evidence>
<sequence>MFQEDMENIEGTHDEQALRPRRTMEDVVTQSPNTSKTSIITPSIQANNFDFKPQLLLMLQTHYQFSGLANEDPNDHLERFLDLCATFKYNGVSDDAARLRLFKFTLGGRAKTWLNTLPAGSITTWEDIQKKFLGKYFPPAKTIKLRNEILQFLQEPEEHLSEAWERFNGLLKKCPNHKIELWSQIEVFYNGLNINTRSMIDAAAGGSISKKTPEEVHELIEEMTANMYQYPMERSSKKAAGIYKLDSSTATQAQLEALQQQFVNFQQQSNPVVASICGICGGGHADYECQAPSWIQTTSSHTQQKEELLATKAELEEEKKLNPVMYTELQSLRQTVTLLTTQMNHLNQGAYERPREALPSKSEINPKEQVKAITLRSGKTLEELQPKEQPAMEEEKTHKGEEEKGKEKVSPPSSPRRKKSKDALPITDIDIRYLPYPSRAKFDILESSFARFLETFQKLQINIPLLEALRQIPLYGKFLKEVLSGKRKIEEKGTVVLNKNCSAILKNELPRKLKDPGSFTIPCEIGSNKFVNALCDLGASVNLMPLSLCRYLQLGEPQETGITLQFADRSTKIPGVMADVLVKIQDFIYPCDFVVLDMEVDKNLTIILGRPFLATAGSVIDCKSGNLTLRLNNDAINFNIKEAMKQPAIPHDYFCLSIDVIDSCIVEIEEEERTAAEEGGQIHSENEDPIIIEEFGELEAGSKEELAAEIKEQGAPEAHKPELKPLPSNLKYVFLEKNDKPVIISSCLTGLEEKMLIEHLELVLERCEEKKLVLNWEKCHFMVREGIVLGHKILEKGIEVDKAKIEVIEKLPPPTSVKALRYLFAKKDSKPRLIRWILLLQEFDIEIKDKKGAENVVADHLSRLEAENKDGEVLELFPDERICQSRHQTDYVVRFRSSGEMADTIKDGGSSTRPPLLEGTNYPYWKARMTAYIKSIDEDAWLTVLEGWSRPTIELEGKTLDKQQKNWTDEENKCSNLNSKTLNAIFCGVSLEVFSRMSAITSSKEAWESLEIHYEGTVSITWRSLSRNRLVRKVLRPLTTKFSVKAIVIAEANNIDKMTLNEVIGSLCTFETEMKAKVITSAVDDQNIAFIGETRKPEQKRMQCHGCDGYGHVQAECPTIQKKKKAHNVTWSDSDSNSSNSDENYTVFFAGVQESVPPPEISEDDFILLKGMKDKLNHLSNINRELIVKLNESEASKKFLQIEVMKREESLKLKEQQIEELQKELFSTKQLLKKLEKGKGKLDEILSSGKTSNDKSGLGYTGSTSKRQTLFVKEGYS</sequence>
<proteinExistence type="predicted"/>
<organism evidence="4 5">
    <name type="scientific">Aristolochia fimbriata</name>
    <name type="common">White veined hardy Dutchman's pipe vine</name>
    <dbReference type="NCBI Taxonomy" id="158543"/>
    <lineage>
        <taxon>Eukaryota</taxon>
        <taxon>Viridiplantae</taxon>
        <taxon>Streptophyta</taxon>
        <taxon>Embryophyta</taxon>
        <taxon>Tracheophyta</taxon>
        <taxon>Spermatophyta</taxon>
        <taxon>Magnoliopsida</taxon>
        <taxon>Magnoliidae</taxon>
        <taxon>Piperales</taxon>
        <taxon>Aristolochiaceae</taxon>
        <taxon>Aristolochia</taxon>
    </lineage>
</organism>
<feature type="coiled-coil region" evidence="1">
    <location>
        <begin position="1204"/>
        <end position="1238"/>
    </location>
</feature>
<keyword evidence="5" id="KW-1185">Reference proteome</keyword>
<dbReference type="SUPFAM" id="SSF57756">
    <property type="entry name" value="Retrovirus zinc finger-like domains"/>
    <property type="match status" value="1"/>
</dbReference>
<feature type="region of interest" description="Disordered" evidence="2">
    <location>
        <begin position="1243"/>
        <end position="1263"/>
    </location>
</feature>
<dbReference type="GO" id="GO:0008270">
    <property type="term" value="F:zinc ion binding"/>
    <property type="evidence" value="ECO:0007669"/>
    <property type="project" value="InterPro"/>
</dbReference>